<keyword evidence="1" id="KW-0812">Transmembrane</keyword>
<accession>A0A176WWT2</accession>
<evidence type="ECO:0008006" key="4">
    <source>
        <dbReference type="Google" id="ProtNLM"/>
    </source>
</evidence>
<name>A0A176WWT2_AGRTU</name>
<protein>
    <recommendedName>
        <fullName evidence="4">LPS-assembly lipoprotein</fullName>
    </recommendedName>
</protein>
<dbReference type="AlphaFoldDB" id="A0A176WWT2"/>
<dbReference type="GO" id="GO:0043165">
    <property type="term" value="P:Gram-negative-bacterium-type cell outer membrane assembly"/>
    <property type="evidence" value="ECO:0007669"/>
    <property type="project" value="InterPro"/>
</dbReference>
<evidence type="ECO:0000313" key="3">
    <source>
        <dbReference type="Proteomes" id="UP000077098"/>
    </source>
</evidence>
<keyword evidence="1" id="KW-1133">Transmembrane helix</keyword>
<evidence type="ECO:0000313" key="2">
    <source>
        <dbReference type="EMBL" id="OAE36854.1"/>
    </source>
</evidence>
<comment type="caution">
    <text evidence="2">The sequence shown here is derived from an EMBL/GenBank/DDBJ whole genome shotgun (WGS) entry which is preliminary data.</text>
</comment>
<dbReference type="Proteomes" id="UP000077098">
    <property type="component" value="Unassembled WGS sequence"/>
</dbReference>
<gene>
    <name evidence="2" type="ORF">A7J57_11385</name>
</gene>
<reference evidence="2 3" key="1">
    <citation type="submission" date="2016-05" db="EMBL/GenBank/DDBJ databases">
        <authorList>
            <person name="Lavstsen T."/>
            <person name="Jespersen J.S."/>
        </authorList>
    </citation>
    <scope>NUCLEOTIDE SEQUENCE [LARGE SCALE GENOMIC DNA]</scope>
    <source>
        <strain evidence="2 3">KCJ1736</strain>
    </source>
</reference>
<keyword evidence="1" id="KW-0472">Membrane</keyword>
<proteinExistence type="predicted"/>
<dbReference type="GO" id="GO:0019867">
    <property type="term" value="C:outer membrane"/>
    <property type="evidence" value="ECO:0007669"/>
    <property type="project" value="InterPro"/>
</dbReference>
<evidence type="ECO:0000256" key="1">
    <source>
        <dbReference type="SAM" id="Phobius"/>
    </source>
</evidence>
<dbReference type="EMBL" id="LXPS01000040">
    <property type="protein sequence ID" value="OAE36854.1"/>
    <property type="molecule type" value="Genomic_DNA"/>
</dbReference>
<sequence>MLSDVFSRWSRVAAAISVVMMAGLLAGCQVRPLYGEASGTKERLAAVSIAQIGGRAGQEVRNQLIFLMAGGAGEPATAQYTLKIGVSSSASSTEVQNYDLTTRTNNNYDGPYPGRVVMAGQYVLTRVSDGQILRSARRSVTAQVDLPQQEFAKIRAIRDAENRAARELAEIIRTDVAATLGR</sequence>
<organism evidence="2 3">
    <name type="scientific">Agrobacterium tumefaciens</name>
    <dbReference type="NCBI Taxonomy" id="358"/>
    <lineage>
        <taxon>Bacteria</taxon>
        <taxon>Pseudomonadati</taxon>
        <taxon>Pseudomonadota</taxon>
        <taxon>Alphaproteobacteria</taxon>
        <taxon>Hyphomicrobiales</taxon>
        <taxon>Rhizobiaceae</taxon>
        <taxon>Rhizobium/Agrobacterium group</taxon>
        <taxon>Agrobacterium</taxon>
        <taxon>Agrobacterium tumefaciens complex</taxon>
    </lineage>
</organism>
<feature type="transmembrane region" description="Helical" evidence="1">
    <location>
        <begin position="12"/>
        <end position="34"/>
    </location>
</feature>
<dbReference type="Gene3D" id="3.30.160.150">
    <property type="entry name" value="Lipoprotein like domain"/>
    <property type="match status" value="1"/>
</dbReference>